<dbReference type="Pfam" id="PF16192">
    <property type="entry name" value="PMT_4TMC"/>
    <property type="match status" value="1"/>
</dbReference>
<protein>
    <recommendedName>
        <fullName evidence="9 10">Polyprenol-phosphate-mannose--protein mannosyltransferase</fullName>
        <ecNumber evidence="10">2.4.1.-</ecNumber>
    </recommendedName>
</protein>
<feature type="transmembrane region" description="Helical" evidence="10">
    <location>
        <begin position="495"/>
        <end position="517"/>
    </location>
</feature>
<proteinExistence type="inferred from homology"/>
<comment type="pathway">
    <text evidence="2 10">Protein modification; protein glycosylation.</text>
</comment>
<feature type="transmembrane region" description="Helical" evidence="10">
    <location>
        <begin position="412"/>
        <end position="429"/>
    </location>
</feature>
<name>A0A1R4GU32_9MICC</name>
<feature type="transmembrane region" description="Helical" evidence="10">
    <location>
        <begin position="38"/>
        <end position="56"/>
    </location>
</feature>
<keyword evidence="5 10" id="KW-0808">Transferase</keyword>
<dbReference type="GO" id="GO:0005886">
    <property type="term" value="C:plasma membrane"/>
    <property type="evidence" value="ECO:0007669"/>
    <property type="project" value="UniProtKB-SubCell"/>
</dbReference>
<evidence type="ECO:0000313" key="14">
    <source>
        <dbReference type="Proteomes" id="UP000195913"/>
    </source>
</evidence>
<feature type="domain" description="ArnT-like N-terminal" evidence="11">
    <location>
        <begin position="45"/>
        <end position="201"/>
    </location>
</feature>
<evidence type="ECO:0000256" key="4">
    <source>
        <dbReference type="ARBA" id="ARBA00022676"/>
    </source>
</evidence>
<dbReference type="GO" id="GO:0012505">
    <property type="term" value="C:endomembrane system"/>
    <property type="evidence" value="ECO:0007669"/>
    <property type="project" value="UniProtKB-SubCell"/>
</dbReference>
<feature type="transmembrane region" description="Helical" evidence="10">
    <location>
        <begin position="297"/>
        <end position="320"/>
    </location>
</feature>
<dbReference type="InterPro" id="IPR032421">
    <property type="entry name" value="PMT_4TMC"/>
</dbReference>
<feature type="transmembrane region" description="Helical" evidence="10">
    <location>
        <begin position="132"/>
        <end position="153"/>
    </location>
</feature>
<dbReference type="EC" id="2.4.1.-" evidence="10"/>
<evidence type="ECO:0000256" key="9">
    <source>
        <dbReference type="ARBA" id="ARBA00093617"/>
    </source>
</evidence>
<evidence type="ECO:0000259" key="11">
    <source>
        <dbReference type="Pfam" id="PF02366"/>
    </source>
</evidence>
<keyword evidence="7 10" id="KW-1133">Transmembrane helix</keyword>
<dbReference type="InterPro" id="IPR003342">
    <property type="entry name" value="ArnT-like_N"/>
</dbReference>
<keyword evidence="14" id="KW-1185">Reference proteome</keyword>
<dbReference type="Proteomes" id="UP000195913">
    <property type="component" value="Unassembled WGS sequence"/>
</dbReference>
<dbReference type="GO" id="GO:0004169">
    <property type="term" value="F:dolichyl-phosphate-mannose-protein mannosyltransferase activity"/>
    <property type="evidence" value="ECO:0007669"/>
    <property type="project" value="UniProtKB-UniRule"/>
</dbReference>
<dbReference type="PANTHER" id="PTHR10050:SF46">
    <property type="entry name" value="PROTEIN O-MANNOSYL-TRANSFERASE 2"/>
    <property type="match status" value="1"/>
</dbReference>
<evidence type="ECO:0000313" key="13">
    <source>
        <dbReference type="EMBL" id="SJM71611.1"/>
    </source>
</evidence>
<evidence type="ECO:0000256" key="5">
    <source>
        <dbReference type="ARBA" id="ARBA00022679"/>
    </source>
</evidence>
<feature type="transmembrane region" description="Helical" evidence="10">
    <location>
        <begin position="436"/>
        <end position="453"/>
    </location>
</feature>
<evidence type="ECO:0000256" key="10">
    <source>
        <dbReference type="RuleBase" id="RU367007"/>
    </source>
</evidence>
<comment type="subcellular location">
    <subcellularLocation>
        <location evidence="10">Cell membrane</location>
    </subcellularLocation>
    <subcellularLocation>
        <location evidence="1">Endomembrane system</location>
        <topology evidence="1">Multi-pass membrane protein</topology>
    </subcellularLocation>
</comment>
<evidence type="ECO:0000256" key="1">
    <source>
        <dbReference type="ARBA" id="ARBA00004127"/>
    </source>
</evidence>
<dbReference type="RefSeq" id="WP_245806701.1">
    <property type="nucleotide sequence ID" value="NZ_FUHW01000044.1"/>
</dbReference>
<keyword evidence="10" id="KW-1003">Cell membrane</keyword>
<accession>A0A1R4GU32</accession>
<dbReference type="PANTHER" id="PTHR10050">
    <property type="entry name" value="DOLICHYL-PHOSPHATE-MANNOSE--PROTEIN MANNOSYLTRANSFERASE"/>
    <property type="match status" value="1"/>
</dbReference>
<evidence type="ECO:0000256" key="2">
    <source>
        <dbReference type="ARBA" id="ARBA00004922"/>
    </source>
</evidence>
<reference evidence="13 14" key="1">
    <citation type="submission" date="2017-02" db="EMBL/GenBank/DDBJ databases">
        <authorList>
            <person name="Peterson S.W."/>
        </authorList>
    </citation>
    <scope>NUCLEOTIDE SEQUENCE [LARGE SCALE GENOMIC DNA]</scope>
    <source>
        <strain evidence="13 14">B Ar 00.02</strain>
    </source>
</reference>
<keyword evidence="6 10" id="KW-0812">Transmembrane</keyword>
<evidence type="ECO:0000256" key="6">
    <source>
        <dbReference type="ARBA" id="ARBA00022692"/>
    </source>
</evidence>
<dbReference type="Pfam" id="PF02366">
    <property type="entry name" value="PMT"/>
    <property type="match status" value="1"/>
</dbReference>
<comment type="similarity">
    <text evidence="3 10">Belongs to the glycosyltransferase 39 family.</text>
</comment>
<evidence type="ECO:0000256" key="7">
    <source>
        <dbReference type="ARBA" id="ARBA00022989"/>
    </source>
</evidence>
<dbReference type="InterPro" id="IPR027005">
    <property type="entry name" value="PMT-like"/>
</dbReference>
<feature type="transmembrane region" description="Helical" evidence="10">
    <location>
        <begin position="184"/>
        <end position="201"/>
    </location>
</feature>
<feature type="transmembrane region" description="Helical" evidence="10">
    <location>
        <begin position="244"/>
        <end position="276"/>
    </location>
</feature>
<gene>
    <name evidence="13" type="ORF">FM101_13590</name>
</gene>
<dbReference type="UniPathway" id="UPA00378"/>
<evidence type="ECO:0000256" key="8">
    <source>
        <dbReference type="ARBA" id="ARBA00023136"/>
    </source>
</evidence>
<feature type="transmembrane region" description="Helical" evidence="10">
    <location>
        <begin position="459"/>
        <end position="483"/>
    </location>
</feature>
<dbReference type="EMBL" id="FUHW01000044">
    <property type="protein sequence ID" value="SJM71611.1"/>
    <property type="molecule type" value="Genomic_DNA"/>
</dbReference>
<feature type="domain" description="Protein O-mannosyl-transferase C-terminal four TM" evidence="12">
    <location>
        <begin position="345"/>
        <end position="536"/>
    </location>
</feature>
<keyword evidence="8 10" id="KW-0472">Membrane</keyword>
<dbReference type="AlphaFoldDB" id="A0A1R4GU32"/>
<evidence type="ECO:0000259" key="12">
    <source>
        <dbReference type="Pfam" id="PF16192"/>
    </source>
</evidence>
<sequence>MSALKSSRPVWVQTPRSAFTYRALTERLQGVVAPVSRLSWMVPLVITLIAALMRLVNLDQPHALTFDETYYVKDAFTLLSHGHEMEWPDDPNPAFLDGTPAPLDSPEYVVHPPLGKWMIAVGMLLFGTDSGMGWRFSAAIVGTLAVLLVTLIAQRLFNSITLGAVAGGLSAVDGHQLVLSRTSLLDIFQMFFIVAAFYALLVDRSHGRRILARKVSAAVDPQTGVPPRSFLEFGPWMAWRPWRLVFALMLGGGLGVKWSMLSFVAVFCLLTVLWDMQARRTVGIRRWLTAGIIRDGIPAFFLIIPLTVATYISTWAGWFLTAGGYDRTWAADHPGEGVGWLPAPLRSLWEYHRSAYEFHQGLSSPHAWESGPWTWLFAGRPVLFYYHGSEAGDPGCPVGSCASVVTDLPNPVLWWAATLSLLVVLLFWAGRRDWRTGAILAGILAGFGPWFLYSQRTMFFFYTITFEPFMILSLTFVLALALGGVGASVARRRTGLIGVTAFLALVVLVSAFFWPVWTGQTIPYEAWRLRLWMPSWG</sequence>
<organism evidence="13 14">
    <name type="scientific">Arthrobacter rhombi</name>
    <dbReference type="NCBI Taxonomy" id="71253"/>
    <lineage>
        <taxon>Bacteria</taxon>
        <taxon>Bacillati</taxon>
        <taxon>Actinomycetota</taxon>
        <taxon>Actinomycetes</taxon>
        <taxon>Micrococcales</taxon>
        <taxon>Micrococcaceae</taxon>
        <taxon>Arthrobacter</taxon>
    </lineage>
</organism>
<comment type="function">
    <text evidence="10">Protein O-mannosyltransferase that catalyzes the transfer of a single mannose residue from a polyprenol phospho-mannosyl lipidic donor to the hydroxyl group of selected serine and threonine residues in acceptor proteins.</text>
</comment>
<keyword evidence="4 10" id="KW-0328">Glycosyltransferase</keyword>
<evidence type="ECO:0000256" key="3">
    <source>
        <dbReference type="ARBA" id="ARBA00007222"/>
    </source>
</evidence>